<dbReference type="AlphaFoldDB" id="M7SXQ5"/>
<dbReference type="InterPro" id="IPR056539">
    <property type="entry name" value="NuiA-like"/>
</dbReference>
<dbReference type="STRING" id="1287681.M7SXQ5"/>
<reference evidence="2" key="1">
    <citation type="journal article" date="2013" name="Genome Announc.">
        <title>Draft genome sequence of the grapevine dieback fungus Eutypa lata UCR-EL1.</title>
        <authorList>
            <person name="Blanco-Ulate B."/>
            <person name="Rolshausen P.E."/>
            <person name="Cantu D."/>
        </authorList>
    </citation>
    <scope>NUCLEOTIDE SEQUENCE [LARGE SCALE GENOMIC DNA]</scope>
    <source>
        <strain evidence="2">UCR-EL1</strain>
    </source>
</reference>
<evidence type="ECO:0000313" key="1">
    <source>
        <dbReference type="EMBL" id="EMR62351.1"/>
    </source>
</evidence>
<evidence type="ECO:0000313" key="2">
    <source>
        <dbReference type="Proteomes" id="UP000012174"/>
    </source>
</evidence>
<dbReference type="EMBL" id="KB707439">
    <property type="protein sequence ID" value="EMR62351.1"/>
    <property type="molecule type" value="Genomic_DNA"/>
</dbReference>
<keyword evidence="2" id="KW-1185">Reference proteome</keyword>
<dbReference type="Pfam" id="PF23151">
    <property type="entry name" value="NuiA_2"/>
    <property type="match status" value="1"/>
</dbReference>
<dbReference type="HOGENOM" id="CLU_2580403_0_0_1"/>
<gene>
    <name evidence="1" type="ORF">UCREL1_10714</name>
</gene>
<protein>
    <submittedName>
        <fullName evidence="1">Uncharacterized protein</fullName>
    </submittedName>
</protein>
<sequence>MAMRVFEEFATLIQHPSPSNAGIEIQDPADWDPRGQYANLLDAVRKATKGSDARVYRVPYGGGARVEYWIVGTESSGKGGRVRLVGAKALAVES</sequence>
<name>M7SXQ5_EUTLA</name>
<dbReference type="OrthoDB" id="5366485at2759"/>
<accession>M7SXQ5</accession>
<dbReference type="PANTHER" id="PTHR42093">
    <property type="match status" value="1"/>
</dbReference>
<dbReference type="KEGG" id="ela:UCREL1_10714"/>
<dbReference type="PANTHER" id="PTHR42093:SF1">
    <property type="match status" value="1"/>
</dbReference>
<dbReference type="Proteomes" id="UP000012174">
    <property type="component" value="Unassembled WGS sequence"/>
</dbReference>
<organism evidence="1 2">
    <name type="scientific">Eutypa lata (strain UCR-EL1)</name>
    <name type="common">Grapevine dieback disease fungus</name>
    <name type="synonym">Eutypa armeniacae</name>
    <dbReference type="NCBI Taxonomy" id="1287681"/>
    <lineage>
        <taxon>Eukaryota</taxon>
        <taxon>Fungi</taxon>
        <taxon>Dikarya</taxon>
        <taxon>Ascomycota</taxon>
        <taxon>Pezizomycotina</taxon>
        <taxon>Sordariomycetes</taxon>
        <taxon>Xylariomycetidae</taxon>
        <taxon>Xylariales</taxon>
        <taxon>Diatrypaceae</taxon>
        <taxon>Eutypa</taxon>
    </lineage>
</organism>
<proteinExistence type="predicted"/>
<dbReference type="OMA" id="EHWNPAS"/>